<dbReference type="GO" id="GO:0004771">
    <property type="term" value="F:sterol ester esterase activity"/>
    <property type="evidence" value="ECO:0007669"/>
    <property type="project" value="TreeGrafter"/>
</dbReference>
<dbReference type="InterPro" id="IPR013094">
    <property type="entry name" value="AB_hydrolase_3"/>
</dbReference>
<dbReference type="Gene3D" id="3.40.50.1820">
    <property type="entry name" value="alpha/beta hydrolase"/>
    <property type="match status" value="1"/>
</dbReference>
<dbReference type="EMBL" id="AP022564">
    <property type="protein sequence ID" value="BBX22022.1"/>
    <property type="molecule type" value="Genomic_DNA"/>
</dbReference>
<gene>
    <name evidence="5" type="primary">lipN</name>
    <name evidence="5" type="ORF">MTER_14330</name>
</gene>
<keyword evidence="6" id="KW-1185">Reference proteome</keyword>
<keyword evidence="3" id="KW-0472">Membrane</keyword>
<evidence type="ECO:0000259" key="4">
    <source>
        <dbReference type="Pfam" id="PF07859"/>
    </source>
</evidence>
<comment type="similarity">
    <text evidence="1">Belongs to the 'GDXG' lipolytic enzyme family.</text>
</comment>
<dbReference type="PANTHER" id="PTHR23025">
    <property type="entry name" value="TRIACYLGLYCEROL LIPASE"/>
    <property type="match status" value="1"/>
</dbReference>
<dbReference type="PANTHER" id="PTHR23025:SF4">
    <property type="entry name" value="ALPHA_BETA HYDROLASE FOLD-3 DOMAIN-CONTAINING PROTEIN"/>
    <property type="match status" value="1"/>
</dbReference>
<accession>A0AAD1HV25</accession>
<dbReference type="AlphaFoldDB" id="A0AAD1HV25"/>
<dbReference type="GO" id="GO:0004806">
    <property type="term" value="F:triacylglycerol lipase activity"/>
    <property type="evidence" value="ECO:0007669"/>
    <property type="project" value="TreeGrafter"/>
</dbReference>
<dbReference type="GO" id="GO:0005829">
    <property type="term" value="C:cytosol"/>
    <property type="evidence" value="ECO:0007669"/>
    <property type="project" value="TreeGrafter"/>
</dbReference>
<organism evidence="5 6">
    <name type="scientific">Mycolicibacter terrae</name>
    <dbReference type="NCBI Taxonomy" id="1788"/>
    <lineage>
        <taxon>Bacteria</taxon>
        <taxon>Bacillati</taxon>
        <taxon>Actinomycetota</taxon>
        <taxon>Actinomycetes</taxon>
        <taxon>Mycobacteriales</taxon>
        <taxon>Mycobacteriaceae</taxon>
        <taxon>Mycolicibacter</taxon>
    </lineage>
</organism>
<reference evidence="5 6" key="1">
    <citation type="journal article" date="2019" name="Emerg. Microbes Infect.">
        <title>Comprehensive subspecies identification of 175 nontuberculous mycobacteria species based on 7547 genomic profiles.</title>
        <authorList>
            <person name="Matsumoto Y."/>
            <person name="Kinjo T."/>
            <person name="Motooka D."/>
            <person name="Nabeya D."/>
            <person name="Jung N."/>
            <person name="Uechi K."/>
            <person name="Horii T."/>
            <person name="Iida T."/>
            <person name="Fujita J."/>
            <person name="Nakamura S."/>
        </authorList>
    </citation>
    <scope>NUCLEOTIDE SEQUENCE [LARGE SCALE GENOMIC DNA]</scope>
    <source>
        <strain evidence="5 6">JCM 12143</strain>
    </source>
</reference>
<evidence type="ECO:0000313" key="6">
    <source>
        <dbReference type="Proteomes" id="UP000467636"/>
    </source>
</evidence>
<dbReference type="Pfam" id="PF07859">
    <property type="entry name" value="Abhydrolase_3"/>
    <property type="match status" value="1"/>
</dbReference>
<feature type="domain" description="Alpha/beta hydrolase fold-3" evidence="4">
    <location>
        <begin position="106"/>
        <end position="313"/>
    </location>
</feature>
<proteinExistence type="inferred from homology"/>
<evidence type="ECO:0000256" key="1">
    <source>
        <dbReference type="ARBA" id="ARBA00010515"/>
    </source>
</evidence>
<sequence length="340" mass="35436">MTPKLPIGVQRLLTGGRSMTIDGNTLDPTLRLALAGQRALGINGLVVADDAVASRAQLLELTAGLGGTDINGCEVHDISLPGPAGDMAARHYRPVGGPEGGAHPVLVFYHGGGFVVGDLDTHDAICRLTCRDAQVVVLSVDYRLAPEHPAPAALDDAYAAFRWAHDHAAELGGTPGCVAVGGDSAGGNLAAGVTLRARDDGGPAPILQWLLYPVTDATAQTRSRTLYADGYLLTKHDMDWFTDQYVGRSQLDPADPRVSPLLAPELSGLPPALIAVAGFDPLHDEGEQFATALREAGVVVDLRRMRSLTHGFINLFGLGGGSATATTALISALRAHLSRG</sequence>
<protein>
    <submittedName>
        <fullName evidence="5">Lipase</fullName>
    </submittedName>
</protein>
<keyword evidence="2" id="KW-0378">Hydrolase</keyword>
<name>A0AAD1HV25_9MYCO</name>
<dbReference type="SUPFAM" id="SSF53474">
    <property type="entry name" value="alpha/beta-Hydrolases"/>
    <property type="match status" value="1"/>
</dbReference>
<evidence type="ECO:0000313" key="5">
    <source>
        <dbReference type="EMBL" id="BBX22022.1"/>
    </source>
</evidence>
<keyword evidence="3" id="KW-0812">Transmembrane</keyword>
<dbReference type="GO" id="GO:0019433">
    <property type="term" value="P:triglyceride catabolic process"/>
    <property type="evidence" value="ECO:0007669"/>
    <property type="project" value="TreeGrafter"/>
</dbReference>
<dbReference type="FunFam" id="3.40.50.1820:FF:000089">
    <property type="entry name" value="Alpha/beta hydrolase"/>
    <property type="match status" value="1"/>
</dbReference>
<evidence type="ECO:0000256" key="2">
    <source>
        <dbReference type="ARBA" id="ARBA00022801"/>
    </source>
</evidence>
<evidence type="ECO:0000256" key="3">
    <source>
        <dbReference type="SAM" id="Phobius"/>
    </source>
</evidence>
<keyword evidence="3" id="KW-1133">Transmembrane helix</keyword>
<feature type="transmembrane region" description="Helical" evidence="3">
    <location>
        <begin position="312"/>
        <end position="333"/>
    </location>
</feature>
<dbReference type="Proteomes" id="UP000467636">
    <property type="component" value="Chromosome"/>
</dbReference>
<dbReference type="InterPro" id="IPR029058">
    <property type="entry name" value="AB_hydrolase_fold"/>
</dbReference>